<reference evidence="2" key="1">
    <citation type="submission" date="2013-11" db="EMBL/GenBank/DDBJ databases">
        <title>New antitubercular compounds from marine-derived Verrucosispora sp. MS100047.</title>
        <authorList>
            <person name="Huang P."/>
            <person name="Xie F."/>
            <person name="Wang Q."/>
            <person name="Wang J."/>
            <person name="Wang Q."/>
            <person name="Abdel-Mageed W.M."/>
            <person name="Liu M."/>
            <person name="Han J."/>
            <person name="Song F."/>
            <person name="Dai H."/>
            <person name="Liu X."/>
            <person name="Zhang L."/>
        </authorList>
    </citation>
    <scope>NUCLEOTIDE SEQUENCE</scope>
    <source>
        <strain evidence="2">MS100047</strain>
    </source>
</reference>
<accession>A0A097CT81</accession>
<sequence length="37" mass="3919">MLISAPQTDHVDHTAGPVTVDRPPLDGSVRPSHDGRS</sequence>
<proteinExistence type="predicted"/>
<protein>
    <submittedName>
        <fullName evidence="2">Uncharacterized protein</fullName>
    </submittedName>
</protein>
<evidence type="ECO:0000313" key="2">
    <source>
        <dbReference type="EMBL" id="AIS85842.1"/>
    </source>
</evidence>
<dbReference type="EMBL" id="KF826697">
    <property type="protein sequence ID" value="AIS85842.1"/>
    <property type="molecule type" value="Genomic_DNA"/>
</dbReference>
<feature type="region of interest" description="Disordered" evidence="1">
    <location>
        <begin position="1"/>
        <end position="37"/>
    </location>
</feature>
<organism evidence="2">
    <name type="scientific">Verrucosispora sp. MS100047</name>
    <dbReference type="NCBI Taxonomy" id="1410949"/>
    <lineage>
        <taxon>Bacteria</taxon>
        <taxon>Bacillati</taxon>
        <taxon>Actinomycetota</taxon>
        <taxon>Actinomycetes</taxon>
        <taxon>Micromonosporales</taxon>
        <taxon>Micromonosporaceae</taxon>
        <taxon>Micromonospora</taxon>
    </lineage>
</organism>
<name>A0A097CT81_9ACTN</name>
<gene>
    <name evidence="2" type="ORF">VASRM7_600</name>
</gene>
<evidence type="ECO:0000256" key="1">
    <source>
        <dbReference type="SAM" id="MobiDB-lite"/>
    </source>
</evidence>
<dbReference type="AlphaFoldDB" id="A0A097CT81"/>